<evidence type="ECO:0000313" key="13">
    <source>
        <dbReference type="Proteomes" id="UP000192578"/>
    </source>
</evidence>
<dbReference type="PANTHER" id="PTHR10780:SF18">
    <property type="entry name" value="LD43650P"/>
    <property type="match status" value="1"/>
</dbReference>
<evidence type="ECO:0000313" key="12">
    <source>
        <dbReference type="EMBL" id="OQV19639.1"/>
    </source>
</evidence>
<feature type="transmembrane region" description="Helical" evidence="11">
    <location>
        <begin position="363"/>
        <end position="383"/>
    </location>
</feature>
<reference evidence="13" key="1">
    <citation type="submission" date="2017-01" db="EMBL/GenBank/DDBJ databases">
        <title>Comparative genomics of anhydrobiosis in the tardigrade Hypsibius dujardini.</title>
        <authorList>
            <person name="Yoshida Y."/>
            <person name="Koutsovoulos G."/>
            <person name="Laetsch D."/>
            <person name="Stevens L."/>
            <person name="Kumar S."/>
            <person name="Horikawa D."/>
            <person name="Ishino K."/>
            <person name="Komine S."/>
            <person name="Tomita M."/>
            <person name="Blaxter M."/>
            <person name="Arakawa K."/>
        </authorList>
    </citation>
    <scope>NUCLEOTIDE SEQUENCE [LARGE SCALE GENOMIC DNA]</scope>
    <source>
        <strain evidence="13">Z151</strain>
    </source>
</reference>
<organism evidence="12 13">
    <name type="scientific">Hypsibius exemplaris</name>
    <name type="common">Freshwater tardigrade</name>
    <dbReference type="NCBI Taxonomy" id="2072580"/>
    <lineage>
        <taxon>Eukaryota</taxon>
        <taxon>Metazoa</taxon>
        <taxon>Ecdysozoa</taxon>
        <taxon>Tardigrada</taxon>
        <taxon>Eutardigrada</taxon>
        <taxon>Parachela</taxon>
        <taxon>Hypsibioidea</taxon>
        <taxon>Hypsibiidae</taxon>
        <taxon>Hypsibius</taxon>
    </lineage>
</organism>
<dbReference type="AlphaFoldDB" id="A0A1W0WWS1"/>
<keyword evidence="7" id="KW-0496">Mitochondrion</keyword>
<dbReference type="PANTHER" id="PTHR10780">
    <property type="entry name" value="MITOCHONDRIAL CARRIER HOMOLOG"/>
    <property type="match status" value="1"/>
</dbReference>
<evidence type="ECO:0000256" key="7">
    <source>
        <dbReference type="ARBA" id="ARBA00023128"/>
    </source>
</evidence>
<comment type="caution">
    <text evidence="12">The sequence shown here is derived from an EMBL/GenBank/DDBJ whole genome shotgun (WGS) entry which is preliminary data.</text>
</comment>
<dbReference type="Proteomes" id="UP000192578">
    <property type="component" value="Unassembled WGS sequence"/>
</dbReference>
<dbReference type="InterPro" id="IPR023395">
    <property type="entry name" value="MCP_dom_sf"/>
</dbReference>
<dbReference type="Gene3D" id="1.50.40.10">
    <property type="entry name" value="Mitochondrial carrier domain"/>
    <property type="match status" value="1"/>
</dbReference>
<keyword evidence="8 9" id="KW-0472">Membrane</keyword>
<accession>A0A1W0WWS1</accession>
<dbReference type="OrthoDB" id="10253709at2759"/>
<sequence>MTGKRSAQFRLTLNCLRPDRRHIPLNFWLNWAVLHIGTQSLCDSFHTTKPSLSSSLYVLGPWRFEGKGNTSPQSTFEISSFDRLPRTKMPEGDGFVRITETRVRSEGLPLHATPAGKKEVGEQVVEEVRMIVKTAVFTAAVHPFNYAQVLMQIGYEPYPPVLGKTFFGKPVLKLPSVFDYLDHIRKQTGWKGLFQGLAPTLAVTIGTIYAYRGTQRLIKYIYDEKYLGRPASVEVKRFGFLESAESDRNAMSNLRFVPREVVGVTYTSSQFAEDLVKEITIVSVAMAVTWPLQVVAFRSMAQFVGGEHIYDSVVGALQEVINTEGVAGLYKGLFPMWYSYVSITGVMYVAVFSYASYNNVNPYNLKLVTAVAGAIANSFFYPLKLAARVFAVSGARLAAARPPRMPSFANWRDLHNYLIATGDSKRGSSMIFRNIPIKGVTQRLSLRSN</sequence>
<keyword evidence="6 11" id="KW-1133">Transmembrane helix</keyword>
<name>A0A1W0WWS1_HYPEX</name>
<dbReference type="PROSITE" id="PS50920">
    <property type="entry name" value="SOLCAR"/>
    <property type="match status" value="1"/>
</dbReference>
<evidence type="ECO:0000256" key="1">
    <source>
        <dbReference type="ARBA" id="ARBA00004374"/>
    </source>
</evidence>
<evidence type="ECO:0000256" key="2">
    <source>
        <dbReference type="ARBA" id="ARBA00006375"/>
    </source>
</evidence>
<evidence type="ECO:0000256" key="4">
    <source>
        <dbReference type="ARBA" id="ARBA00022737"/>
    </source>
</evidence>
<keyword evidence="13" id="KW-1185">Reference proteome</keyword>
<comment type="similarity">
    <text evidence="2 10">Belongs to the mitochondrial carrier (TC 2.A.29) family.</text>
</comment>
<dbReference type="SUPFAM" id="SSF103506">
    <property type="entry name" value="Mitochondrial carrier"/>
    <property type="match status" value="1"/>
</dbReference>
<proteinExistence type="inferred from homology"/>
<evidence type="ECO:0000256" key="3">
    <source>
        <dbReference type="ARBA" id="ARBA00022692"/>
    </source>
</evidence>
<keyword evidence="10" id="KW-0813">Transport</keyword>
<feature type="repeat" description="Solcar" evidence="9">
    <location>
        <begin position="269"/>
        <end position="357"/>
    </location>
</feature>
<keyword evidence="5" id="KW-1000">Mitochondrion outer membrane</keyword>
<evidence type="ECO:0000256" key="5">
    <source>
        <dbReference type="ARBA" id="ARBA00022787"/>
    </source>
</evidence>
<feature type="transmembrane region" description="Helical" evidence="11">
    <location>
        <begin position="337"/>
        <end position="357"/>
    </location>
</feature>
<evidence type="ECO:0008006" key="14">
    <source>
        <dbReference type="Google" id="ProtNLM"/>
    </source>
</evidence>
<comment type="subcellular location">
    <subcellularLocation>
        <location evidence="1">Mitochondrion outer membrane</location>
        <topology evidence="1">Multi-pass membrane protein</topology>
    </subcellularLocation>
</comment>
<evidence type="ECO:0000256" key="8">
    <source>
        <dbReference type="ARBA" id="ARBA00023136"/>
    </source>
</evidence>
<evidence type="ECO:0000256" key="6">
    <source>
        <dbReference type="ARBA" id="ARBA00022989"/>
    </source>
</evidence>
<dbReference type="Pfam" id="PF00153">
    <property type="entry name" value="Mito_carr"/>
    <property type="match status" value="1"/>
</dbReference>
<evidence type="ECO:0000256" key="11">
    <source>
        <dbReference type="SAM" id="Phobius"/>
    </source>
</evidence>
<keyword evidence="3 9" id="KW-0812">Transmembrane</keyword>
<dbReference type="EMBL" id="MTYJ01000037">
    <property type="protein sequence ID" value="OQV19639.1"/>
    <property type="molecule type" value="Genomic_DNA"/>
</dbReference>
<keyword evidence="4" id="KW-0677">Repeat</keyword>
<evidence type="ECO:0000256" key="10">
    <source>
        <dbReference type="RuleBase" id="RU000488"/>
    </source>
</evidence>
<gene>
    <name evidence="12" type="ORF">BV898_06411</name>
</gene>
<protein>
    <recommendedName>
        <fullName evidence="14">Mitochondrial carrier-like protein 2</fullName>
    </recommendedName>
</protein>
<evidence type="ECO:0000256" key="9">
    <source>
        <dbReference type="PROSITE-ProRule" id="PRU00282"/>
    </source>
</evidence>
<dbReference type="GO" id="GO:0005741">
    <property type="term" value="C:mitochondrial outer membrane"/>
    <property type="evidence" value="ECO:0007669"/>
    <property type="project" value="UniProtKB-SubCell"/>
</dbReference>
<dbReference type="InterPro" id="IPR018108">
    <property type="entry name" value="MCP_transmembrane"/>
</dbReference>